<feature type="domain" description="FAD dependent oxidoreductase" evidence="2">
    <location>
        <begin position="6"/>
        <end position="396"/>
    </location>
</feature>
<dbReference type="OrthoDB" id="9805337at2"/>
<gene>
    <name evidence="3" type="ORF">D3273_11195</name>
</gene>
<keyword evidence="4" id="KW-1185">Reference proteome</keyword>
<dbReference type="RefSeq" id="WP_129226501.1">
    <property type="nucleotide sequence ID" value="NZ_QYBB01000010.1"/>
</dbReference>
<name>A0A4Q2U9Z3_9HYPH</name>
<dbReference type="Gene3D" id="3.50.50.60">
    <property type="entry name" value="FAD/NAD(P)-binding domain"/>
    <property type="match status" value="1"/>
</dbReference>
<evidence type="ECO:0000313" key="3">
    <source>
        <dbReference type="EMBL" id="RYC31981.1"/>
    </source>
</evidence>
<reference evidence="3 4" key="2">
    <citation type="submission" date="2019-02" db="EMBL/GenBank/DDBJ databases">
        <title>'Lichenibacterium ramalinii' gen. nov. sp. nov., 'Lichenibacterium minor' gen. nov. sp. nov.</title>
        <authorList>
            <person name="Pankratov T."/>
        </authorList>
    </citation>
    <scope>NUCLEOTIDE SEQUENCE [LARGE SCALE GENOMIC DNA]</scope>
    <source>
        <strain evidence="3 4">RmlP026</strain>
    </source>
</reference>
<comment type="caution">
    <text evidence="3">The sequence shown here is derived from an EMBL/GenBank/DDBJ whole genome shotgun (WGS) entry which is preliminary data.</text>
</comment>
<dbReference type="EMBL" id="QYBB01000010">
    <property type="protein sequence ID" value="RYC31981.1"/>
    <property type="molecule type" value="Genomic_DNA"/>
</dbReference>
<keyword evidence="1" id="KW-0560">Oxidoreductase</keyword>
<proteinExistence type="predicted"/>
<sequence length="416" mass="45701">MDLRADVVVLGAGIVGVSAALHLQERGRDVALVERAPRAGMGTSYGNAGLIERSSIYPYAFPRDLRSLARYALNRTTDAHYHASALPGLAPFLVRYWFNSSPKGVERIARAARPLIEHSLIEHERLMGAAGATGLMRKVGWIKGFRSQRSFDKGRRDAARLDGLGLDVEELDASGLAEREPHLGEGMVGALHFRDPGAVSDPGGLVERYAALFRERGGRFLKGDAATLEESAPGWRVRTRDGWLGARDVVVALGPWSDVVFAKLGYRLPFGIKRGYHMHFRARGNAVLNHPVLDADGGYLLAPMDRGIRLTTGAEFARRDAPMTPVQLQRALPKARALFPLAEPLEDMPWMGSRPCLPDMLPVIGRAPRHDGLWFDFGHQHHGLTLGPVSGRLLAEQMTGETPFTDPAPYRMERFG</sequence>
<reference evidence="3 4" key="1">
    <citation type="submission" date="2018-12" db="EMBL/GenBank/DDBJ databases">
        <authorList>
            <person name="Grouzdev D.S."/>
            <person name="Krutkina M.S."/>
        </authorList>
    </citation>
    <scope>NUCLEOTIDE SEQUENCE [LARGE SCALE GENOMIC DNA]</scope>
    <source>
        <strain evidence="3 4">RmlP026</strain>
    </source>
</reference>
<dbReference type="PANTHER" id="PTHR13847:SF289">
    <property type="entry name" value="GLYCINE OXIDASE"/>
    <property type="match status" value="1"/>
</dbReference>
<dbReference type="Pfam" id="PF01266">
    <property type="entry name" value="DAO"/>
    <property type="match status" value="1"/>
</dbReference>
<dbReference type="Gene3D" id="3.30.9.10">
    <property type="entry name" value="D-Amino Acid Oxidase, subunit A, domain 2"/>
    <property type="match status" value="1"/>
</dbReference>
<dbReference type="SUPFAM" id="SSF51905">
    <property type="entry name" value="FAD/NAD(P)-binding domain"/>
    <property type="match status" value="1"/>
</dbReference>
<dbReference type="InterPro" id="IPR006076">
    <property type="entry name" value="FAD-dep_OxRdtase"/>
</dbReference>
<evidence type="ECO:0000259" key="2">
    <source>
        <dbReference type="Pfam" id="PF01266"/>
    </source>
</evidence>
<dbReference type="PANTHER" id="PTHR13847">
    <property type="entry name" value="SARCOSINE DEHYDROGENASE-RELATED"/>
    <property type="match status" value="1"/>
</dbReference>
<dbReference type="AlphaFoldDB" id="A0A4Q2U9Z3"/>
<evidence type="ECO:0000256" key="1">
    <source>
        <dbReference type="ARBA" id="ARBA00023002"/>
    </source>
</evidence>
<dbReference type="GO" id="GO:0005737">
    <property type="term" value="C:cytoplasm"/>
    <property type="evidence" value="ECO:0007669"/>
    <property type="project" value="TreeGrafter"/>
</dbReference>
<dbReference type="SUPFAM" id="SSF54373">
    <property type="entry name" value="FAD-linked reductases, C-terminal domain"/>
    <property type="match status" value="1"/>
</dbReference>
<protein>
    <submittedName>
        <fullName evidence="3">FAD-binding oxidoreductase</fullName>
    </submittedName>
</protein>
<dbReference type="GO" id="GO:0016491">
    <property type="term" value="F:oxidoreductase activity"/>
    <property type="evidence" value="ECO:0007669"/>
    <property type="project" value="UniProtKB-KW"/>
</dbReference>
<evidence type="ECO:0000313" key="4">
    <source>
        <dbReference type="Proteomes" id="UP000290759"/>
    </source>
</evidence>
<accession>A0A4Q2U9Z3</accession>
<dbReference type="Proteomes" id="UP000290759">
    <property type="component" value="Unassembled WGS sequence"/>
</dbReference>
<dbReference type="InterPro" id="IPR036188">
    <property type="entry name" value="FAD/NAD-bd_sf"/>
</dbReference>
<organism evidence="3 4">
    <name type="scientific">Lichenibacterium minor</name>
    <dbReference type="NCBI Taxonomy" id="2316528"/>
    <lineage>
        <taxon>Bacteria</taxon>
        <taxon>Pseudomonadati</taxon>
        <taxon>Pseudomonadota</taxon>
        <taxon>Alphaproteobacteria</taxon>
        <taxon>Hyphomicrobiales</taxon>
        <taxon>Lichenihabitantaceae</taxon>
        <taxon>Lichenibacterium</taxon>
    </lineage>
</organism>